<keyword evidence="2 3" id="KW-0040">ANK repeat</keyword>
<gene>
    <name evidence="5" type="ORF">HO173_008563</name>
</gene>
<dbReference type="Pfam" id="PF00023">
    <property type="entry name" value="Ank"/>
    <property type="match status" value="1"/>
</dbReference>
<dbReference type="Proteomes" id="UP000578531">
    <property type="component" value="Unassembled WGS sequence"/>
</dbReference>
<evidence type="ECO:0000256" key="2">
    <source>
        <dbReference type="ARBA" id="ARBA00023043"/>
    </source>
</evidence>
<feature type="repeat" description="ANK" evidence="3">
    <location>
        <begin position="340"/>
        <end position="372"/>
    </location>
</feature>
<dbReference type="RefSeq" id="XP_037162694.1">
    <property type="nucleotide sequence ID" value="XM_037310461.1"/>
</dbReference>
<dbReference type="Gene3D" id="1.25.40.20">
    <property type="entry name" value="Ankyrin repeat-containing domain"/>
    <property type="match status" value="3"/>
</dbReference>
<dbReference type="EMBL" id="JACCJC010000040">
    <property type="protein sequence ID" value="KAF6233272.1"/>
    <property type="molecule type" value="Genomic_DNA"/>
</dbReference>
<evidence type="ECO:0000256" key="3">
    <source>
        <dbReference type="PROSITE-ProRule" id="PRU00023"/>
    </source>
</evidence>
<dbReference type="GeneID" id="59290218"/>
<evidence type="ECO:0000313" key="5">
    <source>
        <dbReference type="EMBL" id="KAF6233272.1"/>
    </source>
</evidence>
<evidence type="ECO:0000256" key="1">
    <source>
        <dbReference type="ARBA" id="ARBA00022737"/>
    </source>
</evidence>
<comment type="caution">
    <text evidence="5">The sequence shown here is derived from an EMBL/GenBank/DDBJ whole genome shotgun (WGS) entry which is preliminary data.</text>
</comment>
<dbReference type="PROSITE" id="PS50297">
    <property type="entry name" value="ANK_REP_REGION"/>
    <property type="match status" value="4"/>
</dbReference>
<evidence type="ECO:0000313" key="6">
    <source>
        <dbReference type="Proteomes" id="UP000578531"/>
    </source>
</evidence>
<accession>A0A8H6FRC2</accession>
<dbReference type="PANTHER" id="PTHR24189:SF50">
    <property type="entry name" value="ANKYRIN REPEAT AND SOCS BOX PROTEIN 2"/>
    <property type="match status" value="1"/>
</dbReference>
<keyword evidence="6" id="KW-1185">Reference proteome</keyword>
<feature type="region of interest" description="Disordered" evidence="4">
    <location>
        <begin position="53"/>
        <end position="102"/>
    </location>
</feature>
<dbReference type="OrthoDB" id="341259at2759"/>
<feature type="repeat" description="ANK" evidence="3">
    <location>
        <begin position="373"/>
        <end position="405"/>
    </location>
</feature>
<dbReference type="PANTHER" id="PTHR24189">
    <property type="entry name" value="MYOTROPHIN"/>
    <property type="match status" value="1"/>
</dbReference>
<reference evidence="5 6" key="1">
    <citation type="journal article" date="2020" name="Genomics">
        <title>Complete, high-quality genomes from long-read metagenomic sequencing of two wolf lichen thalli reveals enigmatic genome architecture.</title>
        <authorList>
            <person name="McKenzie S.K."/>
            <person name="Walston R.F."/>
            <person name="Allen J.L."/>
        </authorList>
    </citation>
    <scope>NUCLEOTIDE SEQUENCE [LARGE SCALE GENOMIC DNA]</scope>
    <source>
        <strain evidence="5">WasteWater2</strain>
    </source>
</reference>
<dbReference type="PROSITE" id="PS50088">
    <property type="entry name" value="ANK_REPEAT"/>
    <property type="match status" value="4"/>
</dbReference>
<dbReference type="InterPro" id="IPR002110">
    <property type="entry name" value="Ankyrin_rpt"/>
</dbReference>
<feature type="repeat" description="ANK" evidence="3">
    <location>
        <begin position="234"/>
        <end position="266"/>
    </location>
</feature>
<dbReference type="Pfam" id="PF12796">
    <property type="entry name" value="Ank_2"/>
    <property type="match status" value="2"/>
</dbReference>
<dbReference type="InterPro" id="IPR036770">
    <property type="entry name" value="Ankyrin_rpt-contain_sf"/>
</dbReference>
<feature type="compositionally biased region" description="Basic and acidic residues" evidence="4">
    <location>
        <begin position="90"/>
        <end position="102"/>
    </location>
</feature>
<name>A0A8H6FRC2_9LECA</name>
<evidence type="ECO:0000256" key="4">
    <source>
        <dbReference type="SAM" id="MobiDB-lite"/>
    </source>
</evidence>
<dbReference type="AlphaFoldDB" id="A0A8H6FRC2"/>
<dbReference type="SMART" id="SM00248">
    <property type="entry name" value="ANK"/>
    <property type="match status" value="5"/>
</dbReference>
<proteinExistence type="predicted"/>
<feature type="repeat" description="ANK" evidence="3">
    <location>
        <begin position="440"/>
        <end position="472"/>
    </location>
</feature>
<dbReference type="InterPro" id="IPR050745">
    <property type="entry name" value="Multifunctional_regulatory"/>
</dbReference>
<sequence>MNAESAASQRNFQRVALNALLHQGQSMQNIRGEGHSVSERRNLQTLNYLDTGSAPLLPTGDPSNDLALGPSGTHGPWLQAESGWQGSEVGHPRHDSTSNRRLQPRRECDWGCNCSCHACRSLTSLERLCSIIGNVSVKFRAPRGNSTCDPQSCRRKSAPMIQIDYLFPPWMLMAITSTTITVPSLHSWNITLRVCRVVPDSAIIFRFALDGNLQGMKMLFDAGSAAAHDVDASTGTSALLYATDRGHIDVWRFLLKAGADRCQETKTHHSPMDVASGRILGGTASPEITTALTEDFDIEEHLEERQLPVLHRIVLGLAEADLETQLRLSTMVKINALDYQGRTALSWAAIRGDSASLNLLLKYGADPNVVAYNGDAPLHYATRAPVPRCVRPLLESGADVNAVNAWKVNPLAYTTAFRDDLRYLKPLLEKSVDMEHKDRHGRSALMRAVLNNRPNLVKCLLGNGAKLAQADAWGFRPLMVAVERKFHAVAHIILQSSTSVLSEEPLSSILEMALVSGDRQTVEMLEGLQSRVLNAGEEDSEVVGAAANDLKDLGTQNVTSPAQTALQAWPLTFRRIRHIFNKLHEPLQLVSKLQNPRYLF</sequence>
<dbReference type="SUPFAM" id="SSF48403">
    <property type="entry name" value="Ankyrin repeat"/>
    <property type="match status" value="1"/>
</dbReference>
<protein>
    <submittedName>
        <fullName evidence="5">Uncharacterized protein</fullName>
    </submittedName>
</protein>
<keyword evidence="1" id="KW-0677">Repeat</keyword>
<organism evidence="5 6">
    <name type="scientific">Letharia columbiana</name>
    <dbReference type="NCBI Taxonomy" id="112416"/>
    <lineage>
        <taxon>Eukaryota</taxon>
        <taxon>Fungi</taxon>
        <taxon>Dikarya</taxon>
        <taxon>Ascomycota</taxon>
        <taxon>Pezizomycotina</taxon>
        <taxon>Lecanoromycetes</taxon>
        <taxon>OSLEUM clade</taxon>
        <taxon>Lecanoromycetidae</taxon>
        <taxon>Lecanorales</taxon>
        <taxon>Lecanorineae</taxon>
        <taxon>Parmeliaceae</taxon>
        <taxon>Letharia</taxon>
    </lineage>
</organism>